<organism evidence="2 3">
    <name type="scientific">Streptomyces viridochromogenes</name>
    <dbReference type="NCBI Taxonomy" id="1938"/>
    <lineage>
        <taxon>Bacteria</taxon>
        <taxon>Bacillati</taxon>
        <taxon>Actinomycetota</taxon>
        <taxon>Actinomycetes</taxon>
        <taxon>Kitasatosporales</taxon>
        <taxon>Streptomycetaceae</taxon>
        <taxon>Streptomyces</taxon>
    </lineage>
</organism>
<evidence type="ECO:0000313" key="3">
    <source>
        <dbReference type="Proteomes" id="UP000037432"/>
    </source>
</evidence>
<protein>
    <submittedName>
        <fullName evidence="2">Uncharacterized protein</fullName>
    </submittedName>
</protein>
<accession>A0A0J7ZHX7</accession>
<dbReference type="Proteomes" id="UP000037432">
    <property type="component" value="Unassembled WGS sequence"/>
</dbReference>
<dbReference type="PATRIC" id="fig|1938.3.peg.2481"/>
<feature type="region of interest" description="Disordered" evidence="1">
    <location>
        <begin position="51"/>
        <end position="73"/>
    </location>
</feature>
<dbReference type="RefSeq" id="WP_048581159.1">
    <property type="nucleotide sequence ID" value="NZ_LFNT01000010.1"/>
</dbReference>
<sequence>MAAYKVLASYDNNQAGRLAAAGGDEAALERRELVDTALGYLLGSDQQIAVAGAEHADEESPEPGATEDMSWAR</sequence>
<dbReference type="AlphaFoldDB" id="A0A0J7ZHX7"/>
<name>A0A0J7ZHX7_STRVR</name>
<evidence type="ECO:0000313" key="2">
    <source>
        <dbReference type="EMBL" id="KMS75017.1"/>
    </source>
</evidence>
<evidence type="ECO:0000256" key="1">
    <source>
        <dbReference type="SAM" id="MobiDB-lite"/>
    </source>
</evidence>
<proteinExistence type="predicted"/>
<dbReference type="EMBL" id="LFNT01000010">
    <property type="protein sequence ID" value="KMS75017.1"/>
    <property type="molecule type" value="Genomic_DNA"/>
</dbReference>
<reference evidence="2 3" key="1">
    <citation type="submission" date="2015-06" db="EMBL/GenBank/DDBJ databases">
        <authorList>
            <person name="Ju K.-S."/>
            <person name="Doroghazi J.R."/>
            <person name="Metcalf W.W."/>
        </authorList>
    </citation>
    <scope>NUCLEOTIDE SEQUENCE [LARGE SCALE GENOMIC DNA]</scope>
    <source>
        <strain evidence="2 3">NRRL 3414</strain>
    </source>
</reference>
<comment type="caution">
    <text evidence="2">The sequence shown here is derived from an EMBL/GenBank/DDBJ whole genome shotgun (WGS) entry which is preliminary data.</text>
</comment>
<dbReference type="OrthoDB" id="4311383at2"/>
<gene>
    <name evidence="2" type="ORF">ACM01_12115</name>
</gene>